<dbReference type="InterPro" id="IPR036921">
    <property type="entry name" value="PurM-like_N_sf"/>
</dbReference>
<dbReference type="InterPro" id="IPR006283">
    <property type="entry name" value="ThiL-like"/>
</dbReference>
<dbReference type="EMBL" id="JAHHHV010000077">
    <property type="protein sequence ID" value="MBW4467525.1"/>
    <property type="molecule type" value="Genomic_DNA"/>
</dbReference>
<evidence type="ECO:0000313" key="3">
    <source>
        <dbReference type="EMBL" id="MBW4467525.1"/>
    </source>
</evidence>
<name>A0A951PEF7_9CYAN</name>
<reference evidence="3" key="1">
    <citation type="submission" date="2021-05" db="EMBL/GenBank/DDBJ databases">
        <authorList>
            <person name="Pietrasiak N."/>
            <person name="Ward R."/>
            <person name="Stajich J.E."/>
            <person name="Kurbessoian T."/>
        </authorList>
    </citation>
    <scope>NUCLEOTIDE SEQUENCE</scope>
    <source>
        <strain evidence="3">GSE-TBD4-15B</strain>
    </source>
</reference>
<dbReference type="CDD" id="cd02192">
    <property type="entry name" value="PurM-like3"/>
    <property type="match status" value="1"/>
</dbReference>
<gene>
    <name evidence="3" type="ORF">KME07_19030</name>
</gene>
<accession>A0A951PEF7</accession>
<dbReference type="Pfam" id="PF02769">
    <property type="entry name" value="AIRS_C"/>
    <property type="match status" value="1"/>
</dbReference>
<dbReference type="InterPro" id="IPR011413">
    <property type="entry name" value="UCP036540_AIR"/>
</dbReference>
<evidence type="ECO:0000259" key="2">
    <source>
        <dbReference type="Pfam" id="PF02769"/>
    </source>
</evidence>
<dbReference type="NCBIfam" id="TIGR04049">
    <property type="entry name" value="AIR_rel_sll0787"/>
    <property type="match status" value="1"/>
</dbReference>
<dbReference type="Pfam" id="PF00586">
    <property type="entry name" value="AIRS"/>
    <property type="match status" value="1"/>
</dbReference>
<proteinExistence type="predicted"/>
<evidence type="ECO:0000313" key="4">
    <source>
        <dbReference type="Proteomes" id="UP000707356"/>
    </source>
</evidence>
<dbReference type="GO" id="GO:0009228">
    <property type="term" value="P:thiamine biosynthetic process"/>
    <property type="evidence" value="ECO:0007669"/>
    <property type="project" value="InterPro"/>
</dbReference>
<dbReference type="Gene3D" id="3.90.650.10">
    <property type="entry name" value="PurM-like C-terminal domain"/>
    <property type="match status" value="1"/>
</dbReference>
<dbReference type="PANTHER" id="PTHR30270:SF0">
    <property type="entry name" value="THIAMINE-MONOPHOSPHATE KINASE"/>
    <property type="match status" value="1"/>
</dbReference>
<comment type="caution">
    <text evidence="3">The sequence shown here is derived from an EMBL/GenBank/DDBJ whole genome shotgun (WGS) entry which is preliminary data.</text>
</comment>
<protein>
    <submittedName>
        <fullName evidence="3">Sll0787 family AIR synthase-like protein</fullName>
    </submittedName>
</protein>
<dbReference type="InterPro" id="IPR024030">
    <property type="entry name" value="AIR_synthase-rel_sll0787"/>
</dbReference>
<dbReference type="GO" id="GO:0009030">
    <property type="term" value="F:thiamine-phosphate kinase activity"/>
    <property type="evidence" value="ECO:0007669"/>
    <property type="project" value="InterPro"/>
</dbReference>
<dbReference type="InterPro" id="IPR016188">
    <property type="entry name" value="PurM-like_N"/>
</dbReference>
<dbReference type="InterPro" id="IPR010918">
    <property type="entry name" value="PurM-like_C_dom"/>
</dbReference>
<feature type="domain" description="PurM-like N-terminal" evidence="1">
    <location>
        <begin position="41"/>
        <end position="145"/>
    </location>
</feature>
<dbReference type="SUPFAM" id="SSF56042">
    <property type="entry name" value="PurM C-terminal domain-like"/>
    <property type="match status" value="1"/>
</dbReference>
<feature type="domain" description="PurM-like C-terminal" evidence="2">
    <location>
        <begin position="184"/>
        <end position="292"/>
    </location>
</feature>
<dbReference type="Gene3D" id="3.30.1330.10">
    <property type="entry name" value="PurM-like, N-terminal domain"/>
    <property type="match status" value="1"/>
</dbReference>
<organism evidence="3 4">
    <name type="scientific">Pegethrix bostrychoides GSE-TBD4-15B</name>
    <dbReference type="NCBI Taxonomy" id="2839662"/>
    <lineage>
        <taxon>Bacteria</taxon>
        <taxon>Bacillati</taxon>
        <taxon>Cyanobacteriota</taxon>
        <taxon>Cyanophyceae</taxon>
        <taxon>Oculatellales</taxon>
        <taxon>Oculatellaceae</taxon>
        <taxon>Pegethrix</taxon>
    </lineage>
</organism>
<evidence type="ECO:0000259" key="1">
    <source>
        <dbReference type="Pfam" id="PF00586"/>
    </source>
</evidence>
<dbReference type="PANTHER" id="PTHR30270">
    <property type="entry name" value="THIAMINE-MONOPHOSPHATE KINASE"/>
    <property type="match status" value="1"/>
</dbReference>
<dbReference type="SUPFAM" id="SSF55326">
    <property type="entry name" value="PurM N-terminal domain-like"/>
    <property type="match status" value="1"/>
</dbReference>
<dbReference type="PIRSF" id="PIRSF036540">
    <property type="entry name" value="UCP036540_AIR"/>
    <property type="match status" value="1"/>
</dbReference>
<sequence>MLSSLAAELRQSLSILQKQEIQTASEVLSGALGKSAAVPIGDDCAAIPDGDGYLLLAAEGMLPELVEADPWFAGWSAVMVNVSDIAAMGGRAIAVVDAIWSQSRETELIWAGMTAAARTYSVPIVGGHTNCHSPYSALAVAILGRARQLITSFDARAGDALLLASDFRGKPHPSYPFWNAATDRDPAELRQALAILPHLAEAGLCAAGKDVSMGGILGTLLMLLETSGCGAVLDLDQIPCPPELSLNHWLITFPSYGFLLSVSPHQVAAVRACFQQQGLRCEQVGKVQAEPELLLRSASESLVFWDFRQQPLTGFRH</sequence>
<reference evidence="3" key="2">
    <citation type="journal article" date="2022" name="Microbiol. Resour. Announc.">
        <title>Metagenome Sequencing to Explore Phylogenomics of Terrestrial Cyanobacteria.</title>
        <authorList>
            <person name="Ward R.D."/>
            <person name="Stajich J.E."/>
            <person name="Johansen J.R."/>
            <person name="Huntemann M."/>
            <person name="Clum A."/>
            <person name="Foster B."/>
            <person name="Foster B."/>
            <person name="Roux S."/>
            <person name="Palaniappan K."/>
            <person name="Varghese N."/>
            <person name="Mukherjee S."/>
            <person name="Reddy T.B.K."/>
            <person name="Daum C."/>
            <person name="Copeland A."/>
            <person name="Chen I.A."/>
            <person name="Ivanova N.N."/>
            <person name="Kyrpides N.C."/>
            <person name="Shapiro N."/>
            <person name="Eloe-Fadrosh E.A."/>
            <person name="Pietrasiak N."/>
        </authorList>
    </citation>
    <scope>NUCLEOTIDE SEQUENCE</scope>
    <source>
        <strain evidence="3">GSE-TBD4-15B</strain>
    </source>
</reference>
<dbReference type="Proteomes" id="UP000707356">
    <property type="component" value="Unassembled WGS sequence"/>
</dbReference>
<dbReference type="AlphaFoldDB" id="A0A951PEF7"/>
<dbReference type="InterPro" id="IPR036676">
    <property type="entry name" value="PurM-like_C_sf"/>
</dbReference>